<gene>
    <name evidence="5" type="ORF">GCM10009554_74550</name>
</gene>
<keyword evidence="2" id="KW-0238">DNA-binding</keyword>
<dbReference type="InterPro" id="IPR039422">
    <property type="entry name" value="MarR/SlyA-like"/>
</dbReference>
<dbReference type="Proteomes" id="UP001500542">
    <property type="component" value="Unassembled WGS sequence"/>
</dbReference>
<dbReference type="PANTHER" id="PTHR33164:SF64">
    <property type="entry name" value="TRANSCRIPTIONAL REGULATOR SLYA"/>
    <property type="match status" value="1"/>
</dbReference>
<sequence length="144" mass="15555">MTRYPGGPAESPGFLLWHVTHTWQRAVTAALAPLDLTHVQFVLLACTWWLTNEGHTPNQQDLARQAGTDIKMTSQVLKTLENKGLLTRQISPTDARAKTLAPTPAGIELAQRAITAVEAVDETFFAPVSTPALVKTLTKLTAAG</sequence>
<dbReference type="Gene3D" id="1.10.10.10">
    <property type="entry name" value="Winged helix-like DNA-binding domain superfamily/Winged helix DNA-binding domain"/>
    <property type="match status" value="1"/>
</dbReference>
<evidence type="ECO:0000313" key="5">
    <source>
        <dbReference type="EMBL" id="GAA0960049.1"/>
    </source>
</evidence>
<dbReference type="InterPro" id="IPR036390">
    <property type="entry name" value="WH_DNA-bd_sf"/>
</dbReference>
<keyword evidence="3" id="KW-0804">Transcription</keyword>
<keyword evidence="6" id="KW-1185">Reference proteome</keyword>
<dbReference type="RefSeq" id="WP_343981816.1">
    <property type="nucleotide sequence ID" value="NZ_BAAAHK010000021.1"/>
</dbReference>
<dbReference type="EMBL" id="BAAAHK010000021">
    <property type="protein sequence ID" value="GAA0960049.1"/>
    <property type="molecule type" value="Genomic_DNA"/>
</dbReference>
<dbReference type="PANTHER" id="PTHR33164">
    <property type="entry name" value="TRANSCRIPTIONAL REGULATOR, MARR FAMILY"/>
    <property type="match status" value="1"/>
</dbReference>
<keyword evidence="1" id="KW-0805">Transcription regulation</keyword>
<dbReference type="PROSITE" id="PS50995">
    <property type="entry name" value="HTH_MARR_2"/>
    <property type="match status" value="1"/>
</dbReference>
<evidence type="ECO:0000256" key="3">
    <source>
        <dbReference type="ARBA" id="ARBA00023163"/>
    </source>
</evidence>
<accession>A0ABP4C7U2</accession>
<evidence type="ECO:0000313" key="6">
    <source>
        <dbReference type="Proteomes" id="UP001500542"/>
    </source>
</evidence>
<dbReference type="SUPFAM" id="SSF46785">
    <property type="entry name" value="Winged helix' DNA-binding domain"/>
    <property type="match status" value="1"/>
</dbReference>
<dbReference type="Pfam" id="PF01047">
    <property type="entry name" value="MarR"/>
    <property type="match status" value="1"/>
</dbReference>
<feature type="domain" description="HTH marR-type" evidence="4">
    <location>
        <begin position="1"/>
        <end position="144"/>
    </location>
</feature>
<evidence type="ECO:0000256" key="1">
    <source>
        <dbReference type="ARBA" id="ARBA00023015"/>
    </source>
</evidence>
<dbReference type="InterPro" id="IPR000835">
    <property type="entry name" value="HTH_MarR-typ"/>
</dbReference>
<proteinExistence type="predicted"/>
<comment type="caution">
    <text evidence="5">The sequence shown here is derived from an EMBL/GenBank/DDBJ whole genome shotgun (WGS) entry which is preliminary data.</text>
</comment>
<protein>
    <submittedName>
        <fullName evidence="5">MarR family transcriptional regulator</fullName>
    </submittedName>
</protein>
<name>A0ABP4C7U2_9ACTN</name>
<organism evidence="5 6">
    <name type="scientific">Kribbella koreensis</name>
    <dbReference type="NCBI Taxonomy" id="57909"/>
    <lineage>
        <taxon>Bacteria</taxon>
        <taxon>Bacillati</taxon>
        <taxon>Actinomycetota</taxon>
        <taxon>Actinomycetes</taxon>
        <taxon>Propionibacteriales</taxon>
        <taxon>Kribbellaceae</taxon>
        <taxon>Kribbella</taxon>
    </lineage>
</organism>
<dbReference type="SMART" id="SM00347">
    <property type="entry name" value="HTH_MARR"/>
    <property type="match status" value="1"/>
</dbReference>
<evidence type="ECO:0000256" key="2">
    <source>
        <dbReference type="ARBA" id="ARBA00023125"/>
    </source>
</evidence>
<dbReference type="InterPro" id="IPR036388">
    <property type="entry name" value="WH-like_DNA-bd_sf"/>
</dbReference>
<reference evidence="6" key="1">
    <citation type="journal article" date="2019" name="Int. J. Syst. Evol. Microbiol.">
        <title>The Global Catalogue of Microorganisms (GCM) 10K type strain sequencing project: providing services to taxonomists for standard genome sequencing and annotation.</title>
        <authorList>
            <consortium name="The Broad Institute Genomics Platform"/>
            <consortium name="The Broad Institute Genome Sequencing Center for Infectious Disease"/>
            <person name="Wu L."/>
            <person name="Ma J."/>
        </authorList>
    </citation>
    <scope>NUCLEOTIDE SEQUENCE [LARGE SCALE GENOMIC DNA]</scope>
    <source>
        <strain evidence="6">JCM 10977</strain>
    </source>
</reference>
<evidence type="ECO:0000259" key="4">
    <source>
        <dbReference type="PROSITE" id="PS50995"/>
    </source>
</evidence>